<dbReference type="Pfam" id="PF18480">
    <property type="entry name" value="DUF5615"/>
    <property type="match status" value="1"/>
</dbReference>
<evidence type="ECO:0000313" key="2">
    <source>
        <dbReference type="EMBL" id="SEG38356.1"/>
    </source>
</evidence>
<dbReference type="OrthoDB" id="27473at2"/>
<evidence type="ECO:0000313" key="3">
    <source>
        <dbReference type="Proteomes" id="UP000236737"/>
    </source>
</evidence>
<dbReference type="Proteomes" id="UP000236737">
    <property type="component" value="Unassembled WGS sequence"/>
</dbReference>
<keyword evidence="3" id="KW-1185">Reference proteome</keyword>
<dbReference type="AlphaFoldDB" id="A0A1H5ZSH6"/>
<dbReference type="InterPro" id="IPR041049">
    <property type="entry name" value="DUF5615"/>
</dbReference>
<proteinExistence type="predicted"/>
<accession>A0A1H5ZSH6</accession>
<protein>
    <submittedName>
        <fullName evidence="2">Predicted nuclease, contains PIN domain, potential toxin-antitoxin system component</fullName>
    </submittedName>
</protein>
<organism evidence="2 3">
    <name type="scientific">Flavobacterium urumqiense</name>
    <dbReference type="NCBI Taxonomy" id="935224"/>
    <lineage>
        <taxon>Bacteria</taxon>
        <taxon>Pseudomonadati</taxon>
        <taxon>Bacteroidota</taxon>
        <taxon>Flavobacteriia</taxon>
        <taxon>Flavobacteriales</taxon>
        <taxon>Flavobacteriaceae</taxon>
        <taxon>Flavobacterium</taxon>
    </lineage>
</organism>
<feature type="domain" description="DUF5615" evidence="1">
    <location>
        <begin position="1"/>
        <end position="101"/>
    </location>
</feature>
<evidence type="ECO:0000259" key="1">
    <source>
        <dbReference type="Pfam" id="PF18480"/>
    </source>
</evidence>
<name>A0A1H5ZSH6_9FLAO</name>
<reference evidence="3" key="1">
    <citation type="submission" date="2016-10" db="EMBL/GenBank/DDBJ databases">
        <authorList>
            <person name="Varghese N."/>
            <person name="Submissions S."/>
        </authorList>
    </citation>
    <scope>NUCLEOTIDE SEQUENCE [LARGE SCALE GENOMIC DNA]</scope>
    <source>
        <strain evidence="3">CGMCC 1.9230</strain>
    </source>
</reference>
<sequence length="113" mass="13221">MSLLFDQNISFRIISKIKFNFPEAKQVKQLGIEIYSDVEIWEYAKENKFTIVTFDADFFDLSNFKGHPPKIIWLRFGNTKTDFLANIINARNTIITDFINSITYSEIACLEIK</sequence>
<dbReference type="EMBL" id="FNVP01000011">
    <property type="protein sequence ID" value="SEG38356.1"/>
    <property type="molecule type" value="Genomic_DNA"/>
</dbReference>
<gene>
    <name evidence="2" type="ORF">SAMN04488130_11165</name>
</gene>
<dbReference type="RefSeq" id="WP_104000551.1">
    <property type="nucleotide sequence ID" value="NZ_FNVP01000011.1"/>
</dbReference>